<evidence type="ECO:0000313" key="2">
    <source>
        <dbReference type="Proteomes" id="UP000053593"/>
    </source>
</evidence>
<accession>A0A0D0BQT7</accession>
<gene>
    <name evidence="1" type="ORF">GYMLUDRAFT_50193</name>
</gene>
<evidence type="ECO:0000313" key="1">
    <source>
        <dbReference type="EMBL" id="KIK51984.1"/>
    </source>
</evidence>
<dbReference type="Proteomes" id="UP000053593">
    <property type="component" value="Unassembled WGS sequence"/>
</dbReference>
<dbReference type="OrthoDB" id="3060195at2759"/>
<keyword evidence="2" id="KW-1185">Reference proteome</keyword>
<dbReference type="AlphaFoldDB" id="A0A0D0BQT7"/>
<reference evidence="1 2" key="1">
    <citation type="submission" date="2014-04" db="EMBL/GenBank/DDBJ databases">
        <title>Evolutionary Origins and Diversification of the Mycorrhizal Mutualists.</title>
        <authorList>
            <consortium name="DOE Joint Genome Institute"/>
            <consortium name="Mycorrhizal Genomics Consortium"/>
            <person name="Kohler A."/>
            <person name="Kuo A."/>
            <person name="Nagy L.G."/>
            <person name="Floudas D."/>
            <person name="Copeland A."/>
            <person name="Barry K.W."/>
            <person name="Cichocki N."/>
            <person name="Veneault-Fourrey C."/>
            <person name="LaButti K."/>
            <person name="Lindquist E.A."/>
            <person name="Lipzen A."/>
            <person name="Lundell T."/>
            <person name="Morin E."/>
            <person name="Murat C."/>
            <person name="Riley R."/>
            <person name="Ohm R."/>
            <person name="Sun H."/>
            <person name="Tunlid A."/>
            <person name="Henrissat B."/>
            <person name="Grigoriev I.V."/>
            <person name="Hibbett D.S."/>
            <person name="Martin F."/>
        </authorList>
    </citation>
    <scope>NUCLEOTIDE SEQUENCE [LARGE SCALE GENOMIC DNA]</scope>
    <source>
        <strain evidence="1 2">FD-317 M1</strain>
    </source>
</reference>
<dbReference type="HOGENOM" id="CLU_123995_2_0_1"/>
<dbReference type="EMBL" id="KN834850">
    <property type="protein sequence ID" value="KIK51984.1"/>
    <property type="molecule type" value="Genomic_DNA"/>
</dbReference>
<proteinExistence type="predicted"/>
<name>A0A0D0BQT7_9AGAR</name>
<sequence length="72" mass="7940">MQSLIGPFYSVVPNILISRFMLNLRTVYSPEEMSAERQQYSGLQFAANSIIGNIGAPLGRESMEEEAGNGEE</sequence>
<protein>
    <submittedName>
        <fullName evidence="1">Uncharacterized protein</fullName>
    </submittedName>
</protein>
<organism evidence="1 2">
    <name type="scientific">Collybiopsis luxurians FD-317 M1</name>
    <dbReference type="NCBI Taxonomy" id="944289"/>
    <lineage>
        <taxon>Eukaryota</taxon>
        <taxon>Fungi</taxon>
        <taxon>Dikarya</taxon>
        <taxon>Basidiomycota</taxon>
        <taxon>Agaricomycotina</taxon>
        <taxon>Agaricomycetes</taxon>
        <taxon>Agaricomycetidae</taxon>
        <taxon>Agaricales</taxon>
        <taxon>Marasmiineae</taxon>
        <taxon>Omphalotaceae</taxon>
        <taxon>Collybiopsis</taxon>
        <taxon>Collybiopsis luxurians</taxon>
    </lineage>
</organism>